<proteinExistence type="predicted"/>
<dbReference type="STRING" id="429701.A0A2G9GQU4"/>
<evidence type="ECO:0000313" key="5">
    <source>
        <dbReference type="Proteomes" id="UP000231279"/>
    </source>
</evidence>
<feature type="compositionally biased region" description="Basic and acidic residues" evidence="2">
    <location>
        <begin position="80"/>
        <end position="92"/>
    </location>
</feature>
<comment type="caution">
    <text evidence="4">The sequence shown here is derived from an EMBL/GenBank/DDBJ whole genome shotgun (WGS) entry which is preliminary data.</text>
</comment>
<dbReference type="Gene3D" id="3.30.160.20">
    <property type="match status" value="1"/>
</dbReference>
<dbReference type="AlphaFoldDB" id="A0A2G9GQU4"/>
<reference evidence="5" key="1">
    <citation type="journal article" date="2018" name="Gigascience">
        <title>Genome assembly of the Pink Ipe (Handroanthus impetiginosus, Bignoniaceae), a highly valued, ecologically keystone Neotropical timber forest tree.</title>
        <authorList>
            <person name="Silva-Junior O.B."/>
            <person name="Grattapaglia D."/>
            <person name="Novaes E."/>
            <person name="Collevatti R.G."/>
        </authorList>
    </citation>
    <scope>NUCLEOTIDE SEQUENCE [LARGE SCALE GENOMIC DNA]</scope>
    <source>
        <strain evidence="5">cv. UFG-1</strain>
    </source>
</reference>
<keyword evidence="1" id="KW-0694">RNA-binding</keyword>
<evidence type="ECO:0000256" key="1">
    <source>
        <dbReference type="PROSITE-ProRule" id="PRU00266"/>
    </source>
</evidence>
<dbReference type="PROSITE" id="PS50137">
    <property type="entry name" value="DS_RBD"/>
    <property type="match status" value="1"/>
</dbReference>
<dbReference type="SUPFAM" id="SSF54768">
    <property type="entry name" value="dsRNA-binding domain-like"/>
    <property type="match status" value="1"/>
</dbReference>
<organism evidence="4 5">
    <name type="scientific">Handroanthus impetiginosus</name>
    <dbReference type="NCBI Taxonomy" id="429701"/>
    <lineage>
        <taxon>Eukaryota</taxon>
        <taxon>Viridiplantae</taxon>
        <taxon>Streptophyta</taxon>
        <taxon>Embryophyta</taxon>
        <taxon>Tracheophyta</taxon>
        <taxon>Spermatophyta</taxon>
        <taxon>Magnoliopsida</taxon>
        <taxon>eudicotyledons</taxon>
        <taxon>Gunneridae</taxon>
        <taxon>Pentapetalae</taxon>
        <taxon>asterids</taxon>
        <taxon>lamiids</taxon>
        <taxon>Lamiales</taxon>
        <taxon>Bignoniaceae</taxon>
        <taxon>Crescentiina</taxon>
        <taxon>Tabebuia alliance</taxon>
        <taxon>Handroanthus</taxon>
    </lineage>
</organism>
<evidence type="ECO:0000259" key="3">
    <source>
        <dbReference type="PROSITE" id="PS50137"/>
    </source>
</evidence>
<dbReference type="Proteomes" id="UP000231279">
    <property type="component" value="Unassembled WGS sequence"/>
</dbReference>
<dbReference type="Pfam" id="PF00035">
    <property type="entry name" value="dsrm"/>
    <property type="match status" value="1"/>
</dbReference>
<sequence>MEGLGVAFQTRPHFSANQRDKNEVYAEVEIDGQVLGKGIGLTWDEAKSQAAEKALGALKSMLGQFPSKRQGSPRSTQELSNKRLKPEFPRVL</sequence>
<dbReference type="GO" id="GO:0004722">
    <property type="term" value="F:protein serine/threonine phosphatase activity"/>
    <property type="evidence" value="ECO:0007669"/>
    <property type="project" value="UniProtKB-EC"/>
</dbReference>
<dbReference type="EMBL" id="NKXS01004042">
    <property type="protein sequence ID" value="PIN07639.1"/>
    <property type="molecule type" value="Genomic_DNA"/>
</dbReference>
<keyword evidence="5" id="KW-1185">Reference proteome</keyword>
<dbReference type="GO" id="GO:0003723">
    <property type="term" value="F:RNA binding"/>
    <property type="evidence" value="ECO:0007669"/>
    <property type="project" value="UniProtKB-UniRule"/>
</dbReference>
<dbReference type="InterPro" id="IPR014720">
    <property type="entry name" value="dsRBD_dom"/>
</dbReference>
<feature type="domain" description="DRBM" evidence="3">
    <location>
        <begin position="1"/>
        <end position="60"/>
    </location>
</feature>
<feature type="region of interest" description="Disordered" evidence="2">
    <location>
        <begin position="64"/>
        <end position="92"/>
    </location>
</feature>
<protein>
    <submittedName>
        <fullName evidence="4">Phosphoprotein phosphatase</fullName>
        <ecNumber evidence="4">3.1.3.16</ecNumber>
    </submittedName>
</protein>
<accession>A0A2G9GQU4</accession>
<keyword evidence="4" id="KW-0378">Hydrolase</keyword>
<dbReference type="OrthoDB" id="10249888at2759"/>
<name>A0A2G9GQU4_9LAMI</name>
<gene>
    <name evidence="4" type="ORF">CDL12_19791</name>
</gene>
<evidence type="ECO:0000313" key="4">
    <source>
        <dbReference type="EMBL" id="PIN07639.1"/>
    </source>
</evidence>
<evidence type="ECO:0000256" key="2">
    <source>
        <dbReference type="SAM" id="MobiDB-lite"/>
    </source>
</evidence>
<dbReference type="EC" id="3.1.3.16" evidence="4"/>
<feature type="compositionally biased region" description="Polar residues" evidence="2">
    <location>
        <begin position="67"/>
        <end position="79"/>
    </location>
</feature>